<keyword evidence="2" id="KW-1185">Reference proteome</keyword>
<accession>A0A7X2CJL4</accession>
<gene>
    <name evidence="1" type="ORF">GHO30_19200</name>
</gene>
<comment type="caution">
    <text evidence="1">The sequence shown here is derived from an EMBL/GenBank/DDBJ whole genome shotgun (WGS) entry which is preliminary data.</text>
</comment>
<name>A0A7X2CJL4_9PSED</name>
<protein>
    <submittedName>
        <fullName evidence="1">Uncharacterized protein</fullName>
    </submittedName>
</protein>
<dbReference type="Proteomes" id="UP000470186">
    <property type="component" value="Unassembled WGS sequence"/>
</dbReference>
<dbReference type="EMBL" id="WIVX01000110">
    <property type="protein sequence ID" value="MQU33483.1"/>
    <property type="molecule type" value="Genomic_DNA"/>
</dbReference>
<evidence type="ECO:0000313" key="2">
    <source>
        <dbReference type="Proteomes" id="UP000470186"/>
    </source>
</evidence>
<dbReference type="AlphaFoldDB" id="A0A7X2CJL4"/>
<reference evidence="1 2" key="1">
    <citation type="submission" date="2019-10" db="EMBL/GenBank/DDBJ databases">
        <title>Evaluation of single-gene subtyping targets for Pseudomonas.</title>
        <authorList>
            <person name="Reichler S.J."/>
            <person name="Orsi R.H."/>
            <person name="Wiedmann M."/>
            <person name="Martin N.H."/>
            <person name="Murphy S.I."/>
        </authorList>
    </citation>
    <scope>NUCLEOTIDE SEQUENCE [LARGE SCALE GENOMIC DNA]</scope>
    <source>
        <strain evidence="1 2">FSL R10-2107</strain>
    </source>
</reference>
<evidence type="ECO:0000313" key="1">
    <source>
        <dbReference type="EMBL" id="MQU33483.1"/>
    </source>
</evidence>
<dbReference type="RefSeq" id="WP_153338412.1">
    <property type="nucleotide sequence ID" value="NZ_WIVX01000110.1"/>
</dbReference>
<proteinExistence type="predicted"/>
<organism evidence="1 2">
    <name type="scientific">Pseudomonas helleri</name>
    <dbReference type="NCBI Taxonomy" id="1608996"/>
    <lineage>
        <taxon>Bacteria</taxon>
        <taxon>Pseudomonadati</taxon>
        <taxon>Pseudomonadota</taxon>
        <taxon>Gammaproteobacteria</taxon>
        <taxon>Pseudomonadales</taxon>
        <taxon>Pseudomonadaceae</taxon>
        <taxon>Pseudomonas</taxon>
    </lineage>
</organism>
<sequence length="123" mass="13649">MKRLNVSVQPLAVDQSVNEQVPCRAVPVVELGSTGYVKPAETVENLENPAGHLGLEIALAERGWMRGIDARTLVQVLADLVTHLLWAVLGRHVGRPIELLLVHRQAWPEQRVDLPTDMKIKPL</sequence>